<evidence type="ECO:0000313" key="3">
    <source>
        <dbReference type="Proteomes" id="UP000184357"/>
    </source>
</evidence>
<gene>
    <name evidence="2" type="ORF">SAMN05443636_2970</name>
</gene>
<evidence type="ECO:0000313" key="2">
    <source>
        <dbReference type="EMBL" id="SHH60558.1"/>
    </source>
</evidence>
<protein>
    <submittedName>
        <fullName evidence="2">Uncharacterized protein</fullName>
    </submittedName>
</protein>
<name>A0A1M5UCC2_9EURY</name>
<evidence type="ECO:0000256" key="1">
    <source>
        <dbReference type="SAM" id="MobiDB-lite"/>
    </source>
</evidence>
<organism evidence="2 3">
    <name type="scientific">Halobaculum gomorrense</name>
    <dbReference type="NCBI Taxonomy" id="43928"/>
    <lineage>
        <taxon>Archaea</taxon>
        <taxon>Methanobacteriati</taxon>
        <taxon>Methanobacteriota</taxon>
        <taxon>Stenosarchaea group</taxon>
        <taxon>Halobacteria</taxon>
        <taxon>Halobacteriales</taxon>
        <taxon>Haloferacaceae</taxon>
        <taxon>Halobaculum</taxon>
    </lineage>
</organism>
<feature type="region of interest" description="Disordered" evidence="1">
    <location>
        <begin position="1"/>
        <end position="65"/>
    </location>
</feature>
<dbReference type="EMBL" id="FQWV01000010">
    <property type="protein sequence ID" value="SHH60558.1"/>
    <property type="molecule type" value="Genomic_DNA"/>
</dbReference>
<accession>A0A1M5UCC2</accession>
<dbReference type="RefSeq" id="WP_073310996.1">
    <property type="nucleotide sequence ID" value="NZ_FQWV01000010.1"/>
</dbReference>
<dbReference type="STRING" id="43928.SAMN05443636_2970"/>
<feature type="compositionally biased region" description="Basic and acidic residues" evidence="1">
    <location>
        <begin position="50"/>
        <end position="65"/>
    </location>
</feature>
<keyword evidence="3" id="KW-1185">Reference proteome</keyword>
<dbReference type="AlphaFoldDB" id="A0A1M5UCC2"/>
<sequence>MESGTATEARPDRASASGRKQRIGTEFLGGFGTKTGDSDLLFLEGQLPEDGDRIAADEPPARQLE</sequence>
<dbReference type="OrthoDB" id="371655at2157"/>
<proteinExistence type="predicted"/>
<reference evidence="2 3" key="1">
    <citation type="submission" date="2016-11" db="EMBL/GenBank/DDBJ databases">
        <authorList>
            <person name="Jaros S."/>
            <person name="Januszkiewicz K."/>
            <person name="Wedrychowicz H."/>
        </authorList>
    </citation>
    <scope>NUCLEOTIDE SEQUENCE [LARGE SCALE GENOMIC DNA]</scope>
    <source>
        <strain evidence="2 3">DSM 9297</strain>
    </source>
</reference>
<dbReference type="Proteomes" id="UP000184357">
    <property type="component" value="Unassembled WGS sequence"/>
</dbReference>